<dbReference type="InterPro" id="IPR013766">
    <property type="entry name" value="Thioredoxin_domain"/>
</dbReference>
<dbReference type="PANTHER" id="PTHR47353:SF1">
    <property type="entry name" value="THIOREDOXIN-LIKE PROTEIN HCF164, CHLOROPLASTIC"/>
    <property type="match status" value="1"/>
</dbReference>
<dbReference type="AlphaFoldDB" id="A0A1Z4JJX4"/>
<dbReference type="Gene3D" id="3.40.30.10">
    <property type="entry name" value="Glutaredoxin"/>
    <property type="match status" value="1"/>
</dbReference>
<evidence type="ECO:0000313" key="2">
    <source>
        <dbReference type="EMBL" id="BAY56958.1"/>
    </source>
</evidence>
<dbReference type="GO" id="GO:0016671">
    <property type="term" value="F:oxidoreductase activity, acting on a sulfur group of donors, disulfide as acceptor"/>
    <property type="evidence" value="ECO:0007669"/>
    <property type="project" value="TreeGrafter"/>
</dbReference>
<dbReference type="EMBL" id="AP018203">
    <property type="protein sequence ID" value="BAY56958.1"/>
    <property type="molecule type" value="Genomic_DNA"/>
</dbReference>
<reference evidence="2 3" key="1">
    <citation type="submission" date="2017-06" db="EMBL/GenBank/DDBJ databases">
        <title>Genome sequencing of cyanobaciteial culture collection at National Institute for Environmental Studies (NIES).</title>
        <authorList>
            <person name="Hirose Y."/>
            <person name="Shimura Y."/>
            <person name="Fujisawa T."/>
            <person name="Nakamura Y."/>
            <person name="Kawachi M."/>
        </authorList>
    </citation>
    <scope>NUCLEOTIDE SEQUENCE [LARGE SCALE GENOMIC DNA]</scope>
    <source>
        <strain evidence="2 3">NIES-2135</strain>
    </source>
</reference>
<dbReference type="InterPro" id="IPR044241">
    <property type="entry name" value="TxlA/HCF164"/>
</dbReference>
<accession>A0A1Z4JJX4</accession>
<proteinExistence type="predicted"/>
<protein>
    <recommendedName>
        <fullName evidence="1">Thioredoxin domain-containing protein</fullName>
    </recommendedName>
</protein>
<dbReference type="PROSITE" id="PS51352">
    <property type="entry name" value="THIOREDOXIN_2"/>
    <property type="match status" value="1"/>
</dbReference>
<dbReference type="Pfam" id="PF00085">
    <property type="entry name" value="Thioredoxin"/>
    <property type="match status" value="1"/>
</dbReference>
<feature type="domain" description="Thioredoxin" evidence="1">
    <location>
        <begin position="11"/>
        <end position="153"/>
    </location>
</feature>
<sequence>MKKYLIPLIALGIGGSAIAFSLLTRSSDSISQPPSIVQPVQAQSPTAQDKPILVQIHADWCPACKTLAPIVTSLQQRYQGRANFVILDVTDRGKTQASEAKARALGLSNFFAANKSQTATIALINPKNGQVIQTFRKNFDTQAYVKAIDNAITQVRQR</sequence>
<evidence type="ECO:0000259" key="1">
    <source>
        <dbReference type="PROSITE" id="PS51352"/>
    </source>
</evidence>
<gene>
    <name evidence="2" type="ORF">NIES2135_38200</name>
</gene>
<dbReference type="PANTHER" id="PTHR47353">
    <property type="entry name" value="THIOREDOXIN-LIKE PROTEIN HCF164, CHLOROPLASTIC"/>
    <property type="match status" value="1"/>
</dbReference>
<organism evidence="2 3">
    <name type="scientific">Leptolyngbya boryana NIES-2135</name>
    <dbReference type="NCBI Taxonomy" id="1973484"/>
    <lineage>
        <taxon>Bacteria</taxon>
        <taxon>Bacillati</taxon>
        <taxon>Cyanobacteriota</taxon>
        <taxon>Cyanophyceae</taxon>
        <taxon>Leptolyngbyales</taxon>
        <taxon>Leptolyngbyaceae</taxon>
        <taxon>Leptolyngbya group</taxon>
        <taxon>Leptolyngbya</taxon>
    </lineage>
</organism>
<dbReference type="InterPro" id="IPR017937">
    <property type="entry name" value="Thioredoxin_CS"/>
</dbReference>
<keyword evidence="3" id="KW-1185">Reference proteome</keyword>
<evidence type="ECO:0000313" key="3">
    <source>
        <dbReference type="Proteomes" id="UP000217895"/>
    </source>
</evidence>
<dbReference type="InterPro" id="IPR036249">
    <property type="entry name" value="Thioredoxin-like_sf"/>
</dbReference>
<dbReference type="SUPFAM" id="SSF52833">
    <property type="entry name" value="Thioredoxin-like"/>
    <property type="match status" value="1"/>
</dbReference>
<dbReference type="PROSITE" id="PS00194">
    <property type="entry name" value="THIOREDOXIN_1"/>
    <property type="match status" value="1"/>
</dbReference>
<name>A0A1Z4JJX4_LEPBY</name>
<dbReference type="Proteomes" id="UP000217895">
    <property type="component" value="Chromosome"/>
</dbReference>